<proteinExistence type="predicted"/>
<evidence type="ECO:0000256" key="1">
    <source>
        <dbReference type="SAM" id="Phobius"/>
    </source>
</evidence>
<dbReference type="Proteomes" id="UP001468798">
    <property type="component" value="Unassembled WGS sequence"/>
</dbReference>
<dbReference type="PROSITE" id="PS51257">
    <property type="entry name" value="PROKAR_LIPOPROTEIN"/>
    <property type="match status" value="1"/>
</dbReference>
<keyword evidence="1" id="KW-1133">Transmembrane helix</keyword>
<accession>A0ABU9NNZ5</accession>
<comment type="caution">
    <text evidence="2">The sequence shown here is derived from an EMBL/GenBank/DDBJ whole genome shotgun (WGS) entry which is preliminary data.</text>
</comment>
<name>A0ABU9NNZ5_9FLAO</name>
<feature type="transmembrane region" description="Helical" evidence="1">
    <location>
        <begin position="7"/>
        <end position="26"/>
    </location>
</feature>
<protein>
    <recommendedName>
        <fullName evidence="4">YtxH domain-containing protein</fullName>
    </recommendedName>
</protein>
<keyword evidence="1" id="KW-0812">Transmembrane</keyword>
<evidence type="ECO:0000313" key="2">
    <source>
        <dbReference type="EMBL" id="MEM0577025.1"/>
    </source>
</evidence>
<keyword evidence="1" id="KW-0472">Membrane</keyword>
<dbReference type="EMBL" id="JBCGDP010000009">
    <property type="protein sequence ID" value="MEM0577025.1"/>
    <property type="molecule type" value="Genomic_DNA"/>
</dbReference>
<evidence type="ECO:0000313" key="3">
    <source>
        <dbReference type="Proteomes" id="UP001468798"/>
    </source>
</evidence>
<gene>
    <name evidence="2" type="ORF">WFZ86_10995</name>
</gene>
<dbReference type="RefSeq" id="WP_342691953.1">
    <property type="nucleotide sequence ID" value="NZ_JBCGDP010000009.1"/>
</dbReference>
<reference evidence="2 3" key="1">
    <citation type="submission" date="2024-03" db="EMBL/GenBank/DDBJ databases">
        <title>Two novel species of the genus Flavobacterium exhibiting potentially degradation of complex polysaccharides.</title>
        <authorList>
            <person name="Lian X."/>
        </authorList>
    </citation>
    <scope>NUCLEOTIDE SEQUENCE [LARGE SCALE GENOMIC DNA]</scope>
    <source>
        <strain evidence="2 3">N6</strain>
    </source>
</reference>
<evidence type="ECO:0008006" key="4">
    <source>
        <dbReference type="Google" id="ProtNLM"/>
    </source>
</evidence>
<sequence>MSKQGIIVTAVGIAIGLLAGYCYYAAIGCSSGSCAITSKPINSTLYGGLLGGLIGNLFEKKPKK</sequence>
<keyword evidence="3" id="KW-1185">Reference proteome</keyword>
<organism evidence="2 3">
    <name type="scientific">Flavobacterium polysaccharolyticum</name>
    <dbReference type="NCBI Taxonomy" id="3133148"/>
    <lineage>
        <taxon>Bacteria</taxon>
        <taxon>Pseudomonadati</taxon>
        <taxon>Bacteroidota</taxon>
        <taxon>Flavobacteriia</taxon>
        <taxon>Flavobacteriales</taxon>
        <taxon>Flavobacteriaceae</taxon>
        <taxon>Flavobacterium</taxon>
    </lineage>
</organism>
<feature type="transmembrane region" description="Helical" evidence="1">
    <location>
        <begin position="41"/>
        <end position="58"/>
    </location>
</feature>